<keyword evidence="3" id="KW-1185">Reference proteome</keyword>
<dbReference type="EMBL" id="JASSZA010000008">
    <property type="protein sequence ID" value="KAK2103180.1"/>
    <property type="molecule type" value="Genomic_DNA"/>
</dbReference>
<organism evidence="2 3">
    <name type="scientific">Saguinus oedipus</name>
    <name type="common">Cotton-top tamarin</name>
    <name type="synonym">Oedipomidas oedipus</name>
    <dbReference type="NCBI Taxonomy" id="9490"/>
    <lineage>
        <taxon>Eukaryota</taxon>
        <taxon>Metazoa</taxon>
        <taxon>Chordata</taxon>
        <taxon>Craniata</taxon>
        <taxon>Vertebrata</taxon>
        <taxon>Euteleostomi</taxon>
        <taxon>Mammalia</taxon>
        <taxon>Eutheria</taxon>
        <taxon>Euarchontoglires</taxon>
        <taxon>Primates</taxon>
        <taxon>Haplorrhini</taxon>
        <taxon>Platyrrhini</taxon>
        <taxon>Cebidae</taxon>
        <taxon>Callitrichinae</taxon>
        <taxon>Saguinus</taxon>
    </lineage>
</organism>
<evidence type="ECO:0000313" key="3">
    <source>
        <dbReference type="Proteomes" id="UP001266305"/>
    </source>
</evidence>
<gene>
    <name evidence="2" type="ORF">P7K49_017036</name>
</gene>
<sequence length="151" mass="16998">MPCTWEPKASSGRPRTQPPILQLLDFSLQNESRTPGRKHSLEAQERSQMCFKELTHEVGDFTERCLIGETKQNDAFAKENPTNLKVTALGSHKNGRLLWAQPCRLSFFPSWVSAGFSSILESQSAAPNHSFPKQGPHWAPKAFPKVPREIE</sequence>
<reference evidence="2 3" key="1">
    <citation type="submission" date="2023-05" db="EMBL/GenBank/DDBJ databases">
        <title>B98-5 Cell Line De Novo Hybrid Assembly: An Optical Mapping Approach.</title>
        <authorList>
            <person name="Kananen K."/>
            <person name="Auerbach J.A."/>
            <person name="Kautto E."/>
            <person name="Blachly J.S."/>
        </authorList>
    </citation>
    <scope>NUCLEOTIDE SEQUENCE [LARGE SCALE GENOMIC DNA]</scope>
    <source>
        <strain evidence="2">B95-8</strain>
        <tissue evidence="2">Cell line</tissue>
    </source>
</reference>
<accession>A0ABQ9V230</accession>
<evidence type="ECO:0000313" key="2">
    <source>
        <dbReference type="EMBL" id="KAK2103180.1"/>
    </source>
</evidence>
<feature type="region of interest" description="Disordered" evidence="1">
    <location>
        <begin position="126"/>
        <end position="151"/>
    </location>
</feature>
<evidence type="ECO:0000256" key="1">
    <source>
        <dbReference type="SAM" id="MobiDB-lite"/>
    </source>
</evidence>
<comment type="caution">
    <text evidence="2">The sequence shown here is derived from an EMBL/GenBank/DDBJ whole genome shotgun (WGS) entry which is preliminary data.</text>
</comment>
<protein>
    <submittedName>
        <fullName evidence="2">Uncharacterized protein</fullName>
    </submittedName>
</protein>
<dbReference type="Proteomes" id="UP001266305">
    <property type="component" value="Unassembled WGS sequence"/>
</dbReference>
<proteinExistence type="predicted"/>
<name>A0ABQ9V230_SAGOE</name>